<name>A0A426XJ35_ENSVE</name>
<dbReference type="AlphaFoldDB" id="A0A426XJ35"/>
<evidence type="ECO:0000313" key="2">
    <source>
        <dbReference type="Proteomes" id="UP000287651"/>
    </source>
</evidence>
<proteinExistence type="predicted"/>
<dbReference type="Proteomes" id="UP000287651">
    <property type="component" value="Unassembled WGS sequence"/>
</dbReference>
<protein>
    <submittedName>
        <fullName evidence="1">Uncharacterized protein</fullName>
    </submittedName>
</protein>
<accession>A0A426XJ35</accession>
<gene>
    <name evidence="1" type="ORF">B296_00045173</name>
</gene>
<comment type="caution">
    <text evidence="1">The sequence shown here is derived from an EMBL/GenBank/DDBJ whole genome shotgun (WGS) entry which is preliminary data.</text>
</comment>
<sequence length="102" mass="11257">MIEGLLQSGLVKVRSMHRVDAFGNSLGVCRKLARVLGVCQDGAREFAKRRSRLAGRLSGVVKKLVESRDGLVMDILKTGGLIARLLEVARVYGNTIGFWLRF</sequence>
<evidence type="ECO:0000313" key="1">
    <source>
        <dbReference type="EMBL" id="RRT39477.1"/>
    </source>
</evidence>
<organism evidence="1 2">
    <name type="scientific">Ensete ventricosum</name>
    <name type="common">Abyssinian banana</name>
    <name type="synonym">Musa ensete</name>
    <dbReference type="NCBI Taxonomy" id="4639"/>
    <lineage>
        <taxon>Eukaryota</taxon>
        <taxon>Viridiplantae</taxon>
        <taxon>Streptophyta</taxon>
        <taxon>Embryophyta</taxon>
        <taxon>Tracheophyta</taxon>
        <taxon>Spermatophyta</taxon>
        <taxon>Magnoliopsida</taxon>
        <taxon>Liliopsida</taxon>
        <taxon>Zingiberales</taxon>
        <taxon>Musaceae</taxon>
        <taxon>Ensete</taxon>
    </lineage>
</organism>
<reference evidence="1 2" key="1">
    <citation type="journal article" date="2014" name="Agronomy (Basel)">
        <title>A Draft Genome Sequence for Ensete ventricosum, the Drought-Tolerant Tree Against Hunger.</title>
        <authorList>
            <person name="Harrison J."/>
            <person name="Moore K.A."/>
            <person name="Paszkiewicz K."/>
            <person name="Jones T."/>
            <person name="Grant M."/>
            <person name="Ambacheew D."/>
            <person name="Muzemil S."/>
            <person name="Studholme D.J."/>
        </authorList>
    </citation>
    <scope>NUCLEOTIDE SEQUENCE [LARGE SCALE GENOMIC DNA]</scope>
</reference>
<dbReference type="EMBL" id="AMZH03020143">
    <property type="protein sequence ID" value="RRT39477.1"/>
    <property type="molecule type" value="Genomic_DNA"/>
</dbReference>